<proteinExistence type="predicted"/>
<name>A0A2P4YPA2_9STRA</name>
<sequence>MHKRPISANSNAAVASIDQQDAFQFKKFIGKKKRSHSSVSIPVLSVLVVLAGILLLRSSLFNKPGIDLSPLSEEEKVAVFMEWFRAGGGNVSDKIAIETFPGMGRVCGGER</sequence>
<keyword evidence="1" id="KW-0472">Membrane</keyword>
<dbReference type="OrthoDB" id="441812at2759"/>
<feature type="transmembrane region" description="Helical" evidence="1">
    <location>
        <begin position="39"/>
        <end position="60"/>
    </location>
</feature>
<evidence type="ECO:0000313" key="3">
    <source>
        <dbReference type="Proteomes" id="UP000237271"/>
    </source>
</evidence>
<protein>
    <submittedName>
        <fullName evidence="2">Uncharacterized protein</fullName>
    </submittedName>
</protein>
<gene>
    <name evidence="2" type="ORF">PHPALM_2651</name>
</gene>
<keyword evidence="3" id="KW-1185">Reference proteome</keyword>
<comment type="caution">
    <text evidence="2">The sequence shown here is derived from an EMBL/GenBank/DDBJ whole genome shotgun (WGS) entry which is preliminary data.</text>
</comment>
<evidence type="ECO:0000256" key="1">
    <source>
        <dbReference type="SAM" id="Phobius"/>
    </source>
</evidence>
<keyword evidence="1" id="KW-1133">Transmembrane helix</keyword>
<dbReference type="Proteomes" id="UP000237271">
    <property type="component" value="Unassembled WGS sequence"/>
</dbReference>
<organism evidence="2 3">
    <name type="scientific">Phytophthora palmivora</name>
    <dbReference type="NCBI Taxonomy" id="4796"/>
    <lineage>
        <taxon>Eukaryota</taxon>
        <taxon>Sar</taxon>
        <taxon>Stramenopiles</taxon>
        <taxon>Oomycota</taxon>
        <taxon>Peronosporomycetes</taxon>
        <taxon>Peronosporales</taxon>
        <taxon>Peronosporaceae</taxon>
        <taxon>Phytophthora</taxon>
    </lineage>
</organism>
<accession>A0A2P4YPA2</accession>
<dbReference type="EMBL" id="NCKW01001233">
    <property type="protein sequence ID" value="POM79628.1"/>
    <property type="molecule type" value="Genomic_DNA"/>
</dbReference>
<evidence type="ECO:0000313" key="2">
    <source>
        <dbReference type="EMBL" id="POM79628.1"/>
    </source>
</evidence>
<keyword evidence="1" id="KW-0812">Transmembrane</keyword>
<dbReference type="AlphaFoldDB" id="A0A2P4YPA2"/>
<reference evidence="2 3" key="1">
    <citation type="journal article" date="2017" name="Genome Biol. Evol.">
        <title>Phytophthora megakarya and P. palmivora, closely related causal agents of cacao black pod rot, underwent increases in genome sizes and gene numbers by different mechanisms.</title>
        <authorList>
            <person name="Ali S.S."/>
            <person name="Shao J."/>
            <person name="Lary D.J."/>
            <person name="Kronmiller B."/>
            <person name="Shen D."/>
            <person name="Strem M.D."/>
            <person name="Amoako-Attah I."/>
            <person name="Akrofi A.Y."/>
            <person name="Begoude B.A."/>
            <person name="Ten Hoopen G.M."/>
            <person name="Coulibaly K."/>
            <person name="Kebe B.I."/>
            <person name="Melnick R.L."/>
            <person name="Guiltinan M.J."/>
            <person name="Tyler B.M."/>
            <person name="Meinhardt L.W."/>
            <person name="Bailey B.A."/>
        </authorList>
    </citation>
    <scope>NUCLEOTIDE SEQUENCE [LARGE SCALE GENOMIC DNA]</scope>
    <source>
        <strain evidence="3">sbr112.9</strain>
    </source>
</reference>